<feature type="compositionally biased region" description="Polar residues" evidence="1">
    <location>
        <begin position="48"/>
        <end position="66"/>
    </location>
</feature>
<dbReference type="InterPro" id="IPR010927">
    <property type="entry name" value="T4SS_TraH"/>
</dbReference>
<evidence type="ECO:0000313" key="3">
    <source>
        <dbReference type="Proteomes" id="UP001194696"/>
    </source>
</evidence>
<reference evidence="2 3" key="1">
    <citation type="journal article" date="2020" name="Fungal Divers.">
        <title>Resolving the Mortierellaceae phylogeny through synthesis of multi-gene phylogenetics and phylogenomics.</title>
        <authorList>
            <person name="Vandepol N."/>
            <person name="Liber J."/>
            <person name="Desiro A."/>
            <person name="Na H."/>
            <person name="Kennedy M."/>
            <person name="Barry K."/>
            <person name="Grigoriev I.V."/>
            <person name="Miller A.N."/>
            <person name="O'Donnell K."/>
            <person name="Stajich J.E."/>
            <person name="Bonito G."/>
        </authorList>
    </citation>
    <scope>NUCLEOTIDE SEQUENCE [LARGE SCALE GENOMIC DNA]</scope>
    <source>
        <strain evidence="2 3">AD045</strain>
    </source>
</reference>
<feature type="region of interest" description="Disordered" evidence="1">
    <location>
        <begin position="37"/>
        <end position="66"/>
    </location>
</feature>
<dbReference type="EMBL" id="JAAAIM010000331">
    <property type="protein sequence ID" value="KAG0289714.1"/>
    <property type="molecule type" value="Genomic_DNA"/>
</dbReference>
<accession>A0ABQ7K3D8</accession>
<dbReference type="Pfam" id="PF13728">
    <property type="entry name" value="TraF"/>
    <property type="match status" value="1"/>
</dbReference>
<organism evidence="2 3">
    <name type="scientific">Linnemannia gamsii</name>
    <dbReference type="NCBI Taxonomy" id="64522"/>
    <lineage>
        <taxon>Eukaryota</taxon>
        <taxon>Fungi</taxon>
        <taxon>Fungi incertae sedis</taxon>
        <taxon>Mucoromycota</taxon>
        <taxon>Mortierellomycotina</taxon>
        <taxon>Mortierellomycetes</taxon>
        <taxon>Mortierellales</taxon>
        <taxon>Mortierellaceae</taxon>
        <taxon>Linnemannia</taxon>
    </lineage>
</organism>
<gene>
    <name evidence="2" type="ORF">BGZ96_006779</name>
</gene>
<dbReference type="Proteomes" id="UP001194696">
    <property type="component" value="Unassembled WGS sequence"/>
</dbReference>
<sequence length="751" mass="81683">MIAAAATASTVYASEDNTWGSGDVYIDDAKLGDFLKGKSWLRPPPKDQVTQQKSADPQKKPQQQAIRQKVTLEWLRQNIEIYERRAQETQTKEDIEAYIYLRRVLYDKAQNYSTRSMEVLRENPLVDENNRIPYASLSQAATIKVNLEAIEQANAQMAEKGGLWVFVDSKCSFCKDMLDVIRMHKRSTGMPVLVISIDGKRHHGYSDAIGPLITDNGFFRALGLQLTPSVVYIYQPDYTKGIENNHYLIVSQGFYTLDKLQRTIAYAGHSSMRDNKAFSGLLSSDVVAGLNAWNKGVMAAQDINDIEIDPSNPASIKQAIEPYLAKMSFDPPRFNAGCGGIDLNLGAFSFISAEQLVQVFRQIGAHAGPLLFKAVIKGTSPQLDALITEFQALLQNMNNLAKNTCSMAKMIADPLAGGIENALSGDGAIGGAFGGVFNDAMSTATHYLKGANATFAKNAPYAPKLGNGTMKAIVASGIGDILGLTGMKDSENIDGPHDPNSLNNRVLISLLGYTIAGVPCKSYGENGAEDSKGGNRGDGAKAECVGRPLIDLDSLLIGGGSKSSRPTAKFQLYRCNNPGRLLSDNGTDNQICTDMQVADYPYTGVRGWINNMLYGSSNALTIDGDSIIGKFNAGGNVVLSEAQRQFINAAGGNLIAIVARVSNPNERIKVARSLSVPMEHCFMAEIGRALHTAANGIQRGNSYQIGPEQIRQIERLRERRDHYEMLCTKDNTAAKRVQEILNATRLNTSPK</sequence>
<dbReference type="Pfam" id="PF06122">
    <property type="entry name" value="TraH"/>
    <property type="match status" value="1"/>
</dbReference>
<evidence type="ECO:0000256" key="1">
    <source>
        <dbReference type="SAM" id="MobiDB-lite"/>
    </source>
</evidence>
<keyword evidence="3" id="KW-1185">Reference proteome</keyword>
<evidence type="ECO:0000313" key="2">
    <source>
        <dbReference type="EMBL" id="KAG0289714.1"/>
    </source>
</evidence>
<name>A0ABQ7K3D8_9FUNG</name>
<comment type="caution">
    <text evidence="2">The sequence shown here is derived from an EMBL/GenBank/DDBJ whole genome shotgun (WGS) entry which is preliminary data.</text>
</comment>
<proteinExistence type="predicted"/>
<protein>
    <submittedName>
        <fullName evidence="2">Uncharacterized protein</fullName>
    </submittedName>
</protein>
<dbReference type="InterPro" id="IPR039555">
    <property type="entry name" value="TraF/TrbB"/>
</dbReference>